<feature type="region of interest" description="Disordered" evidence="1">
    <location>
        <begin position="373"/>
        <end position="408"/>
    </location>
</feature>
<evidence type="ECO:0000313" key="3">
    <source>
        <dbReference type="Proteomes" id="UP000776700"/>
    </source>
</evidence>
<gene>
    <name evidence="2" type="ORF">K8V90_09835</name>
</gene>
<organism evidence="2 3">
    <name type="scientific">Romboutsia timonensis</name>
    <dbReference type="NCBI Taxonomy" id="1776391"/>
    <lineage>
        <taxon>Bacteria</taxon>
        <taxon>Bacillati</taxon>
        <taxon>Bacillota</taxon>
        <taxon>Clostridia</taxon>
        <taxon>Peptostreptococcales</taxon>
        <taxon>Peptostreptococcaceae</taxon>
        <taxon>Romboutsia</taxon>
    </lineage>
</organism>
<dbReference type="EMBL" id="DYUB01000308">
    <property type="protein sequence ID" value="HJG97390.1"/>
    <property type="molecule type" value="Genomic_DNA"/>
</dbReference>
<feature type="compositionally biased region" description="Acidic residues" evidence="1">
    <location>
        <begin position="379"/>
        <end position="408"/>
    </location>
</feature>
<evidence type="ECO:0000256" key="1">
    <source>
        <dbReference type="SAM" id="MobiDB-lite"/>
    </source>
</evidence>
<proteinExistence type="predicted"/>
<protein>
    <submittedName>
        <fullName evidence="2">Uncharacterized protein</fullName>
    </submittedName>
</protein>
<dbReference type="Proteomes" id="UP000776700">
    <property type="component" value="Unassembled WGS sequence"/>
</dbReference>
<evidence type="ECO:0000313" key="2">
    <source>
        <dbReference type="EMBL" id="HJG97390.1"/>
    </source>
</evidence>
<dbReference type="AlphaFoldDB" id="A0A921T102"/>
<reference evidence="2" key="1">
    <citation type="journal article" date="2021" name="PeerJ">
        <title>Extensive microbial diversity within the chicken gut microbiome revealed by metagenomics and culture.</title>
        <authorList>
            <person name="Gilroy R."/>
            <person name="Ravi A."/>
            <person name="Getino M."/>
            <person name="Pursley I."/>
            <person name="Horton D.L."/>
            <person name="Alikhan N.F."/>
            <person name="Baker D."/>
            <person name="Gharbi K."/>
            <person name="Hall N."/>
            <person name="Watson M."/>
            <person name="Adriaenssens E.M."/>
            <person name="Foster-Nyarko E."/>
            <person name="Jarju S."/>
            <person name="Secka A."/>
            <person name="Antonio M."/>
            <person name="Oren A."/>
            <person name="Chaudhuri R.R."/>
            <person name="La Ragione R."/>
            <person name="Hildebrand F."/>
            <person name="Pallen M.J."/>
        </authorList>
    </citation>
    <scope>NUCLEOTIDE SEQUENCE</scope>
    <source>
        <strain evidence="2">1277</strain>
    </source>
</reference>
<sequence length="408" mass="46558">MAKEINQVLKGTATFNLVGKAVVNQYTFKMDAESQKSDWIYNQMQLKIRTNEGDIQAEMMGGYGSARKNQVYVHGTKVNDNGRTVDDFKNSFTIDWEDRFDEEILEKVGERCFINVGIEKDDSGKVIYKKFLSEYDAIQYIESVLKDGDVVNVKGDLSYQMYNGKLSVRKNIRSITLSNKEEKDFRATFTQTILTDSSSLGKPDKETRTLPIDCYIVEFSKELDGKKIIRMVNGKRKEGLNIPMPKTFDFKIGEDLDKAKRMVKYFKAKNKKVSEITVDGIFTKGGNLETVQVTIDDVPEDIKELIELGMIDEAEVLEKMAFANGGNKKPEQMIILRPHMDMVENGEQKTPSLAVVSDKYNEDDLMIENVLEANGARFEDEEQPEIDLEDDSPFDTEDDDDIDWGDFE</sequence>
<reference evidence="2" key="2">
    <citation type="submission" date="2021-09" db="EMBL/GenBank/DDBJ databases">
        <authorList>
            <person name="Gilroy R."/>
        </authorList>
    </citation>
    <scope>NUCLEOTIDE SEQUENCE</scope>
    <source>
        <strain evidence="2">1277</strain>
    </source>
</reference>
<comment type="caution">
    <text evidence="2">The sequence shown here is derived from an EMBL/GenBank/DDBJ whole genome shotgun (WGS) entry which is preliminary data.</text>
</comment>
<name>A0A921T102_9FIRM</name>
<accession>A0A921T102</accession>